<dbReference type="Proteomes" id="UP000198211">
    <property type="component" value="Unassembled WGS sequence"/>
</dbReference>
<reference evidence="6" key="1">
    <citation type="submission" date="2017-03" db="EMBL/GenBank/DDBJ databases">
        <title>Phytopthora megakarya and P. palmivora, two closely related causual agents of cacao black pod achieved similar genome size and gene model numbers by different mechanisms.</title>
        <authorList>
            <person name="Ali S."/>
            <person name="Shao J."/>
            <person name="Larry D.J."/>
            <person name="Kronmiller B."/>
            <person name="Shen D."/>
            <person name="Strem M.D."/>
            <person name="Melnick R.L."/>
            <person name="Guiltinan M.J."/>
            <person name="Tyler B.M."/>
            <person name="Meinhardt L.W."/>
            <person name="Bailey B.A."/>
        </authorList>
    </citation>
    <scope>NUCLEOTIDE SEQUENCE [LARGE SCALE GENOMIC DNA]</scope>
    <source>
        <strain evidence="6">zdho120</strain>
    </source>
</reference>
<dbReference type="STRING" id="4795.A0A225UHB0"/>
<evidence type="ECO:0000256" key="2">
    <source>
        <dbReference type="ARBA" id="ARBA00009520"/>
    </source>
</evidence>
<organism evidence="5 6">
    <name type="scientific">Phytophthora megakarya</name>
    <dbReference type="NCBI Taxonomy" id="4795"/>
    <lineage>
        <taxon>Eukaryota</taxon>
        <taxon>Sar</taxon>
        <taxon>Stramenopiles</taxon>
        <taxon>Oomycota</taxon>
        <taxon>Peronosporomycetes</taxon>
        <taxon>Peronosporales</taxon>
        <taxon>Peronosporaceae</taxon>
        <taxon>Phytophthora</taxon>
    </lineage>
</organism>
<dbReference type="Pfam" id="PF05630">
    <property type="entry name" value="NPP1"/>
    <property type="match status" value="1"/>
</dbReference>
<dbReference type="AlphaFoldDB" id="A0A225UHB0"/>
<keyword evidence="6" id="KW-1185">Reference proteome</keyword>
<dbReference type="PIRSF" id="PIRSF029958">
    <property type="entry name" value="Necrosis-inducing_protein"/>
    <property type="match status" value="1"/>
</dbReference>
<sequence length="169" mass="19291">EGSKLGSQIYARATEFKGVYAIIYTWYFPRGRELLPIAELRPFGHRHNFEYVIVWLDKSSLSNSKILEVSTFAEGMRHKNHVPLKAKYLSGSSVKIKYHNNLILASTQVRVTEKEGEYQGLVTWDQLPATARDALGNSDWDTTIFNMFGAKMPLRNGTFTSLLKTAWPF</sequence>
<feature type="non-terminal residue" evidence="5">
    <location>
        <position position="1"/>
    </location>
</feature>
<dbReference type="PANTHER" id="PTHR33657">
    <property type="entry name" value="DOMAIN PROTEIN, PUTATIVE (AFU_ORTHOLOGUE AFUA_5G00600)-RELATED"/>
    <property type="match status" value="1"/>
</dbReference>
<dbReference type="PANTHER" id="PTHR33657:SF8">
    <property type="entry name" value="DOMAIN PROTEIN, PUTATIVE (AFU_ORTHOLOGUE AFUA_5G00600)-RELATED"/>
    <property type="match status" value="1"/>
</dbReference>
<gene>
    <name evidence="5" type="ORF">PHMEG_00039204</name>
</gene>
<evidence type="ECO:0000313" key="5">
    <source>
        <dbReference type="EMBL" id="OWY91976.1"/>
    </source>
</evidence>
<comment type="subcellular location">
    <subcellularLocation>
        <location evidence="1">Secreted</location>
    </subcellularLocation>
</comment>
<protein>
    <submittedName>
        <fullName evidence="5">Necrosis inducing protein NPP1</fullName>
    </submittedName>
</protein>
<proteinExistence type="inferred from homology"/>
<evidence type="ECO:0000256" key="3">
    <source>
        <dbReference type="ARBA" id="ARBA00022525"/>
    </source>
</evidence>
<comment type="similarity">
    <text evidence="2">Belongs to the Necrosis inducing protein (NPP1) family.</text>
</comment>
<keyword evidence="4" id="KW-0843">Virulence</keyword>
<evidence type="ECO:0000256" key="4">
    <source>
        <dbReference type="ARBA" id="ARBA00023026"/>
    </source>
</evidence>
<dbReference type="OrthoDB" id="93694at2759"/>
<keyword evidence="3" id="KW-0964">Secreted</keyword>
<name>A0A225UHB0_9STRA</name>
<evidence type="ECO:0000256" key="1">
    <source>
        <dbReference type="ARBA" id="ARBA00004613"/>
    </source>
</evidence>
<evidence type="ECO:0000313" key="6">
    <source>
        <dbReference type="Proteomes" id="UP000198211"/>
    </source>
</evidence>
<accession>A0A225UHB0</accession>
<dbReference type="EMBL" id="NBNE01019049">
    <property type="protein sequence ID" value="OWY91976.1"/>
    <property type="molecule type" value="Genomic_DNA"/>
</dbReference>
<dbReference type="InterPro" id="IPR008701">
    <property type="entry name" value="NPP1"/>
</dbReference>
<dbReference type="GO" id="GO:0005576">
    <property type="term" value="C:extracellular region"/>
    <property type="evidence" value="ECO:0007669"/>
    <property type="project" value="UniProtKB-SubCell"/>
</dbReference>
<comment type="caution">
    <text evidence="5">The sequence shown here is derived from an EMBL/GenBank/DDBJ whole genome shotgun (WGS) entry which is preliminary data.</text>
</comment>